<reference evidence="2 3" key="1">
    <citation type="submission" date="2019-06" db="EMBL/GenBank/DDBJ databases">
        <title>Quisquiliibacterium sp. nov., isolated from a maize field.</title>
        <authorList>
            <person name="Lin S.-Y."/>
            <person name="Tsai C.-F."/>
            <person name="Young C.-C."/>
        </authorList>
    </citation>
    <scope>NUCLEOTIDE SEQUENCE [LARGE SCALE GENOMIC DNA]</scope>
    <source>
        <strain evidence="2 3">CC-CFT501</strain>
    </source>
</reference>
<keyword evidence="1" id="KW-0472">Membrane</keyword>
<dbReference type="SUPFAM" id="SSF52833">
    <property type="entry name" value="Thioredoxin-like"/>
    <property type="match status" value="1"/>
</dbReference>
<evidence type="ECO:0000313" key="2">
    <source>
        <dbReference type="EMBL" id="TXL65599.1"/>
    </source>
</evidence>
<dbReference type="Proteomes" id="UP000321548">
    <property type="component" value="Unassembled WGS sequence"/>
</dbReference>
<proteinExistence type="predicted"/>
<comment type="caution">
    <text evidence="2">The sequence shown here is derived from an EMBL/GenBank/DDBJ whole genome shotgun (WGS) entry which is preliminary data.</text>
</comment>
<name>A0A5C8NWX6_9BURK</name>
<keyword evidence="1" id="KW-1133">Transmembrane helix</keyword>
<protein>
    <submittedName>
        <fullName evidence="2">Cytochrome C oxidase subunit I</fullName>
    </submittedName>
</protein>
<evidence type="ECO:0000256" key="1">
    <source>
        <dbReference type="SAM" id="Phobius"/>
    </source>
</evidence>
<evidence type="ECO:0000313" key="3">
    <source>
        <dbReference type="Proteomes" id="UP000321548"/>
    </source>
</evidence>
<keyword evidence="3" id="KW-1185">Reference proteome</keyword>
<dbReference type="InterPro" id="IPR036249">
    <property type="entry name" value="Thioredoxin-like_sf"/>
</dbReference>
<feature type="transmembrane region" description="Helical" evidence="1">
    <location>
        <begin position="20"/>
        <end position="43"/>
    </location>
</feature>
<accession>A0A5C8NWX6</accession>
<gene>
    <name evidence="2" type="ORF">FHP08_11570</name>
</gene>
<dbReference type="AlphaFoldDB" id="A0A5C8NWX6"/>
<keyword evidence="1" id="KW-0812">Transmembrane</keyword>
<dbReference type="EMBL" id="VDUY01000004">
    <property type="protein sequence ID" value="TXL65599.1"/>
    <property type="molecule type" value="Genomic_DNA"/>
</dbReference>
<sequence>MVSDSLSPEELRQRTRRGRLKMLAILLVCAAPVIASYFTYYVIRPEGRTNYGTLLQPLPDVTGLAGAGLDGAPTGLKQLGGKWLLVTGAGSRCDAACEHRLYLLRQLRLTTGKDRDRVERAWIVGPGTAVPARLLAEHEGLVVIRARAGAMAAAGFPSEGGDAPESHVWIVDPLGNLVMRYPVDPDPSRMKKDLLKLLKASRIG</sequence>
<organism evidence="2 3">
    <name type="scientific">Zeimonas arvi</name>
    <dbReference type="NCBI Taxonomy" id="2498847"/>
    <lineage>
        <taxon>Bacteria</taxon>
        <taxon>Pseudomonadati</taxon>
        <taxon>Pseudomonadota</taxon>
        <taxon>Betaproteobacteria</taxon>
        <taxon>Burkholderiales</taxon>
        <taxon>Burkholderiaceae</taxon>
        <taxon>Zeimonas</taxon>
    </lineage>
</organism>
<dbReference type="OrthoDB" id="9180342at2"/>